<dbReference type="PANTHER" id="PTHR22718:SF11">
    <property type="entry name" value="7TM GPCR SERPENTINE RECEPTOR CLASS X (SRX) DOMAIN-CONTAINING PROTEIN"/>
    <property type="match status" value="1"/>
</dbReference>
<keyword evidence="1" id="KW-1133">Transmembrane helix</keyword>
<evidence type="ECO:0000313" key="2">
    <source>
        <dbReference type="EMBL" id="GMR62862.1"/>
    </source>
</evidence>
<reference evidence="3" key="1">
    <citation type="submission" date="2022-10" db="EMBL/GenBank/DDBJ databases">
        <title>Genome assembly of Pristionchus species.</title>
        <authorList>
            <person name="Yoshida K."/>
            <person name="Sommer R.J."/>
        </authorList>
    </citation>
    <scope>NUCLEOTIDE SEQUENCE [LARGE SCALE GENOMIC DNA]</scope>
    <source>
        <strain evidence="3">RS5460</strain>
    </source>
</reference>
<feature type="non-terminal residue" evidence="2">
    <location>
        <position position="1"/>
    </location>
</feature>
<keyword evidence="1" id="KW-0812">Transmembrane</keyword>
<feature type="transmembrane region" description="Helical" evidence="1">
    <location>
        <begin position="22"/>
        <end position="45"/>
    </location>
</feature>
<evidence type="ECO:0000256" key="1">
    <source>
        <dbReference type="SAM" id="Phobius"/>
    </source>
</evidence>
<feature type="transmembrane region" description="Helical" evidence="1">
    <location>
        <begin position="97"/>
        <end position="118"/>
    </location>
</feature>
<evidence type="ECO:0000313" key="3">
    <source>
        <dbReference type="Proteomes" id="UP001328107"/>
    </source>
</evidence>
<organism evidence="2 3">
    <name type="scientific">Pristionchus mayeri</name>
    <dbReference type="NCBI Taxonomy" id="1317129"/>
    <lineage>
        <taxon>Eukaryota</taxon>
        <taxon>Metazoa</taxon>
        <taxon>Ecdysozoa</taxon>
        <taxon>Nematoda</taxon>
        <taxon>Chromadorea</taxon>
        <taxon>Rhabditida</taxon>
        <taxon>Rhabditina</taxon>
        <taxon>Diplogasteromorpha</taxon>
        <taxon>Diplogasteroidea</taxon>
        <taxon>Neodiplogasteridae</taxon>
        <taxon>Pristionchus</taxon>
    </lineage>
</organism>
<accession>A0AAN5IDZ5</accession>
<dbReference type="PANTHER" id="PTHR22718">
    <property type="entry name" value="SERPENTINE RECEPTOR, CLASS X"/>
    <property type="match status" value="1"/>
</dbReference>
<dbReference type="Proteomes" id="UP001328107">
    <property type="component" value="Unassembled WGS sequence"/>
</dbReference>
<gene>
    <name evidence="2" type="ORF">PMAYCL1PPCAC_33057</name>
</gene>
<comment type="caution">
    <text evidence="2">The sequence shown here is derived from an EMBL/GenBank/DDBJ whole genome shotgun (WGS) entry which is preliminary data.</text>
</comment>
<protein>
    <recommendedName>
        <fullName evidence="4">G protein-coupled receptor</fullName>
    </recommendedName>
</protein>
<dbReference type="EMBL" id="BTRK01000006">
    <property type="protein sequence ID" value="GMR62862.1"/>
    <property type="molecule type" value="Genomic_DNA"/>
</dbReference>
<feature type="transmembrane region" description="Helical" evidence="1">
    <location>
        <begin position="191"/>
        <end position="210"/>
    </location>
</feature>
<evidence type="ECO:0008006" key="4">
    <source>
        <dbReference type="Google" id="ProtNLM"/>
    </source>
</evidence>
<feature type="transmembrane region" description="Helical" evidence="1">
    <location>
        <begin position="151"/>
        <end position="170"/>
    </location>
</feature>
<proteinExistence type="predicted"/>
<sequence>SSVYIFSAASIGMDRLMILIHVVYQIPAILMQASCTYAIFQSWLFDDGMHSTPVVLLFFVFKYCWYYNTLSHVLMSTTRIFRLYAIVRGRILSNGRSISLVIVIQLISIGSAVLSQFITPCCRTSFAYYVYSYVYETRGSVTNYSNYVIDLPMNISSTACSLLCYSGVSYRLNDSESAKINSNYYENMHVIFRYAMHFAAVAAFHFISWLTLRILPPLSSDPSQDWLKGVTTLFVLLNSWSAAFLFLLNNTEV</sequence>
<feature type="transmembrane region" description="Helical" evidence="1">
    <location>
        <begin position="65"/>
        <end position="85"/>
    </location>
</feature>
<name>A0AAN5IDZ5_9BILA</name>
<dbReference type="AlphaFoldDB" id="A0AAN5IDZ5"/>
<feature type="non-terminal residue" evidence="2">
    <location>
        <position position="253"/>
    </location>
</feature>
<keyword evidence="3" id="KW-1185">Reference proteome</keyword>
<feature type="transmembrane region" description="Helical" evidence="1">
    <location>
        <begin position="230"/>
        <end position="248"/>
    </location>
</feature>
<keyword evidence="1" id="KW-0472">Membrane</keyword>